<dbReference type="InterPro" id="IPR050328">
    <property type="entry name" value="Dev_Immune_Receptor"/>
</dbReference>
<evidence type="ECO:0000256" key="1">
    <source>
        <dbReference type="ARBA" id="ARBA00022614"/>
    </source>
</evidence>
<comment type="caution">
    <text evidence="4">The sequence shown here is derived from an EMBL/GenBank/DDBJ whole genome shotgun (WGS) entry which is preliminary data.</text>
</comment>
<reference evidence="5" key="1">
    <citation type="submission" date="2023-01" db="EMBL/GenBank/DDBJ databases">
        <title>Key to firefly adult light organ development and bioluminescence: homeobox transcription factors regulate luciferase expression and transportation to peroxisome.</title>
        <authorList>
            <person name="Fu X."/>
        </authorList>
    </citation>
    <scope>NUCLEOTIDE SEQUENCE [LARGE SCALE GENOMIC DNA]</scope>
</reference>
<protein>
    <submittedName>
        <fullName evidence="4">Uncharacterized protein</fullName>
    </submittedName>
</protein>
<dbReference type="Gene3D" id="3.80.10.10">
    <property type="entry name" value="Ribonuclease Inhibitor"/>
    <property type="match status" value="2"/>
</dbReference>
<keyword evidence="3" id="KW-0677">Repeat</keyword>
<evidence type="ECO:0000256" key="3">
    <source>
        <dbReference type="ARBA" id="ARBA00022737"/>
    </source>
</evidence>
<keyword evidence="2" id="KW-0732">Signal</keyword>
<dbReference type="PANTHER" id="PTHR24373">
    <property type="entry name" value="SLIT RELATED LEUCINE-RICH REPEAT NEURONAL PROTEIN"/>
    <property type="match status" value="1"/>
</dbReference>
<evidence type="ECO:0000256" key="2">
    <source>
        <dbReference type="ARBA" id="ARBA00022729"/>
    </source>
</evidence>
<dbReference type="Proteomes" id="UP001353858">
    <property type="component" value="Unassembled WGS sequence"/>
</dbReference>
<accession>A0AAN7QP20</accession>
<dbReference type="InterPro" id="IPR003591">
    <property type="entry name" value="Leu-rich_rpt_typical-subtyp"/>
</dbReference>
<dbReference type="Pfam" id="PF13855">
    <property type="entry name" value="LRR_8"/>
    <property type="match status" value="3"/>
</dbReference>
<dbReference type="SMART" id="SM00369">
    <property type="entry name" value="LRR_TYP"/>
    <property type="match status" value="5"/>
</dbReference>
<organism evidence="4 5">
    <name type="scientific">Aquatica leii</name>
    <dbReference type="NCBI Taxonomy" id="1421715"/>
    <lineage>
        <taxon>Eukaryota</taxon>
        <taxon>Metazoa</taxon>
        <taxon>Ecdysozoa</taxon>
        <taxon>Arthropoda</taxon>
        <taxon>Hexapoda</taxon>
        <taxon>Insecta</taxon>
        <taxon>Pterygota</taxon>
        <taxon>Neoptera</taxon>
        <taxon>Endopterygota</taxon>
        <taxon>Coleoptera</taxon>
        <taxon>Polyphaga</taxon>
        <taxon>Elateriformia</taxon>
        <taxon>Elateroidea</taxon>
        <taxon>Lampyridae</taxon>
        <taxon>Luciolinae</taxon>
        <taxon>Aquatica</taxon>
    </lineage>
</organism>
<dbReference type="GO" id="GO:0031012">
    <property type="term" value="C:extracellular matrix"/>
    <property type="evidence" value="ECO:0007669"/>
    <property type="project" value="TreeGrafter"/>
</dbReference>
<dbReference type="SUPFAM" id="SSF52058">
    <property type="entry name" value="L domain-like"/>
    <property type="match status" value="1"/>
</dbReference>
<dbReference type="PROSITE" id="PS51450">
    <property type="entry name" value="LRR"/>
    <property type="match status" value="2"/>
</dbReference>
<dbReference type="PANTHER" id="PTHR24373:SF387">
    <property type="entry name" value="LEUCINE-RICH REPEATS AND IMMUNOGLOBULIN-LIKE DOMAINS PROTEIN SMA-10"/>
    <property type="match status" value="1"/>
</dbReference>
<evidence type="ECO:0000313" key="4">
    <source>
        <dbReference type="EMBL" id="KAK4887088.1"/>
    </source>
</evidence>
<dbReference type="InterPro" id="IPR032675">
    <property type="entry name" value="LRR_dom_sf"/>
</dbReference>
<keyword evidence="5" id="KW-1185">Reference proteome</keyword>
<evidence type="ECO:0000313" key="5">
    <source>
        <dbReference type="Proteomes" id="UP001353858"/>
    </source>
</evidence>
<dbReference type="InterPro" id="IPR001611">
    <property type="entry name" value="Leu-rich_rpt"/>
</dbReference>
<dbReference type="AlphaFoldDB" id="A0AAN7QP20"/>
<dbReference type="GO" id="GO:0005615">
    <property type="term" value="C:extracellular space"/>
    <property type="evidence" value="ECO:0007669"/>
    <property type="project" value="TreeGrafter"/>
</dbReference>
<keyword evidence="1" id="KW-0433">Leucine-rich repeat</keyword>
<proteinExistence type="predicted"/>
<sequence length="289" mass="32961">MSYGAYNLQCVDCHIPVFRAGTFPVQSIIPSFNLTQSGIQNITTDAFTVLPKLNYLYLQHNLIFSIEKDAFATLQQLYELNLGHNQLGRLTPGIFNGINSVSIMLDHNLIKEIPENAFVGVKGIMAFNISFNRIGVLHAQSFKGLTNLEILDLQHNKICYIPLGIFKYLDVLKDLNLKGNKLRSFVPGTFSGLKNLLSINLANNNFQKYYFIMANYKAEQERLQRLMEKCVISENEEEIWDDDSDEGEHDILDTEIHDTDIEQEISDTENEECRLNGSDFYFGIWGLTT</sequence>
<gene>
    <name evidence="4" type="ORF">RN001_003359</name>
</gene>
<name>A0AAN7QP20_9COLE</name>
<dbReference type="EMBL" id="JARPUR010000001">
    <property type="protein sequence ID" value="KAK4887088.1"/>
    <property type="molecule type" value="Genomic_DNA"/>
</dbReference>